<proteinExistence type="predicted"/>
<feature type="domain" description="LIM zinc-binding" evidence="6">
    <location>
        <begin position="1013"/>
        <end position="1072"/>
    </location>
</feature>
<dbReference type="FunFam" id="2.10.110.10:FF:000020">
    <property type="entry name" value="PDZ and LIM domain protein 5"/>
    <property type="match status" value="1"/>
</dbReference>
<keyword evidence="2 4" id="KW-0862">Zinc</keyword>
<dbReference type="FunFam" id="2.10.110.10:FF:000069">
    <property type="entry name" value="Uncharacterized protein, isoform Z"/>
    <property type="match status" value="1"/>
</dbReference>
<feature type="compositionally biased region" description="Low complexity" evidence="5">
    <location>
        <begin position="1561"/>
        <end position="1570"/>
    </location>
</feature>
<evidence type="ECO:0000313" key="7">
    <source>
        <dbReference type="EMBL" id="CAP20896.2"/>
    </source>
</evidence>
<feature type="compositionally biased region" description="Polar residues" evidence="5">
    <location>
        <begin position="122"/>
        <end position="133"/>
    </location>
</feature>
<feature type="region of interest" description="Disordered" evidence="5">
    <location>
        <begin position="104"/>
        <end position="186"/>
    </location>
</feature>
<name>A8WKA2_CAEBR</name>
<dbReference type="FunFam" id="2.10.110.10:FF:000146">
    <property type="entry name" value="ALP/Enigma encoding"/>
    <property type="match status" value="1"/>
</dbReference>
<keyword evidence="1 4" id="KW-0479">Metal-binding</keyword>
<evidence type="ECO:0000259" key="6">
    <source>
        <dbReference type="PROSITE" id="PS50023"/>
    </source>
</evidence>
<feature type="domain" description="LIM zinc-binding" evidence="6">
    <location>
        <begin position="2056"/>
        <end position="2115"/>
    </location>
</feature>
<dbReference type="SUPFAM" id="SSF57716">
    <property type="entry name" value="Glucocorticoid receptor-like (DNA-binding domain)"/>
    <property type="match status" value="3"/>
</dbReference>
<dbReference type="PANTHER" id="PTHR24214">
    <property type="entry name" value="PDZ AND LIM DOMAIN PROTEIN ZASP"/>
    <property type="match status" value="1"/>
</dbReference>
<dbReference type="GO" id="GO:0001725">
    <property type="term" value="C:stress fiber"/>
    <property type="evidence" value="ECO:0000318"/>
    <property type="project" value="GO_Central"/>
</dbReference>
<protein>
    <submittedName>
        <fullName evidence="7">Protein CBR-ALP-1</fullName>
    </submittedName>
</protein>
<sequence>MDPNIFVLVSAENFSSKPIICSSKSSPTAAQPVHVQQESPRAAYHPQINQYARPVSVSPVPSAGGKTITTHYHTPKTQGILSPAQRGVPNAAFGADLSKTVTYGGGVGPGGTHYDPNRLSPAPSQFSQGSRQTAPPPVPSNPPPSHENPSSRVPDSVRSAVSPRRTGKVPRQWPPPQAPPTNRYWQIDPADALKKEKEKLNYGEDLAALIKEVEAAKGAEPKGAEPKKGAESKRKARRASNISKEKVKEAFEEHRKRKEAELRVDVKGEDKGAEPKGAEPPKIESRIHWTVIHSPVRSPSPAKVTSEPSDGIFKPIPKYATPPPIQISKTATPVPFQAPPPSQAPPIPLPRSPELSPVRSYIVRSSDANITTSTELQTTVTRFSAAPPTNLAPPTAQVHDQSTSPIPSIRLHRKNEKITVPTVSVEAATSPIKVKEATPTQAPPTFGFSENQAPPTFRNQAPAAFRSSDDQAPPTFKIDRPYEAPPTSHETTPPRSVQQREQASPTRYEAPPTSHDVPKFKAQLTRSAQHKEQAPPLQAPPQKFETPPLQAPPQKFEDPPTFQPREQTPPLLDHTALMDQVGRPSEYSYNPGSIKIHEPTGPRPLTVSPKPFLSSAHYHETHEAPPTPTTTVRRDPKHFKKVDFSKTSPTVIPKTEWKDSADIIDESDILTEEIDDCSLLKAATYDGDESEMIDDVATFEIEEEEILEVSRPSKIRVVGKSQGGGEAEQLWRQRAMELLDDDAQTERDLMIVAALNERLQGLREMEDDDRVRAIECIARHQSELEQTQTQLSTLLESAIVYLQNLRPVEDTPEPSIAGDRVAELRKKVLDDLEQLPILGQAPPPPERKVFPFESYQPDREGAVETQSLHDVLDEFYSIRKPSGRSDSSAEDSRNFLAARLGQVMISDKNGVGDNGNGNLQGSSYTKTSFERTTTNGDAPQAGHLTTTTTTTQQQNGGRVPYCEACKNQIRARAAAGRADEPAYLRSETLRLLKEQEHGAPTTLSNHPNPSGLPVCFMCTRPILGVMARAAGKNLHGDCLSCATCGNSLRNVGHHFIEDKFYCDIHGTQRKAGGRPGMDPNIFVLVSAENFSSKPIICSSKSSPTAAQPVHVQQESPRAAYHPQINQYARPVSVSPVPSAGGKTITTHYHTPKTQGILSPAQRGVPNAAFGADLSKTVTYGGGVGPGGTHYDPNRLSPAPSQFSQGSRQTAPPPVPSNPPPSHENPSSRVPDSVRSAVSPRRTGKVPRQWPPPQAPPTNRYWQIDPADALKKEKEKLNYGEDLAALINKEKVKEAFEEHRKRKEAELRVDVKGEDKGPPKIKSQIHWTVIHSPVRSPSPAKVTSEPSDGIFKPIPKYATPPPIQISKTATPVPFQAPPPSQAPPIPLPRSPELSPVRSYIVRSSDANITTSTELQTTVTRFSAAPPTNLAPPTAQVHDQSTSPIPSIRLHRKNEKITVPTVSVEAATSPIKVKEATPTQAPPTFGFSENQAPPTFRNQAPAAFRSSDDQAPPTFKIDRPYEAPPTSHETTPPRSVQQREQASPTRYEAPPTSHDVPKFKAQAGSASPGSAPKIETPPLQAPPQKFEDPPTFQPREQTPPLLDHTALMDQVGRPSEYSYNPGSIKIHEPTGPRPLTVSPKPFLSSAHYHETHEAPPTPTTTVRRDPKHFKKVDFSKTSPTVIPKTEWKDSADIIDESDILTEEIDDCSLLKAATYDGDESEMIDDVATFEIEEEEILEVSRPSKIRVVGKSQGGGEAEQLWRQRAMELLDDDAQTERDLMIVAALNERLQGLREMEDDDRVRAIECIARHQSELEQTQTQLSTLLESAIVYLQNLRPVEDTPEPSIAGDRVAELRKKVLDDLEQLPILGQAPPPPERKVFPFESYQPDREGAVETQSLHDVLDEFYSIRKPSGRSDSSAEDSRNFLAARLGQVMISDKNGVGDNGNGNLQGSSYTKTSFERTTTNGDAPQAGHLTTTTTTTQQQNGGRVPYCEACKNQIRFKFNKFSGAFVLAAGKSWCPEHFVCANSSCRRRLLECGFVEEDGQKFCESCFEQHIAPKCSKCSKSIISDCLNALQKKWHPTCFTCAHCQKPFGNSAFYLEAGLPYCEQDWNALFTTKCVSCRYPIEAGDRWVEALGNAFHSNCFTCARCNINLEGESFFAKNGQPFCRNHA</sequence>
<feature type="region of interest" description="Disordered" evidence="5">
    <location>
        <begin position="385"/>
        <end position="415"/>
    </location>
</feature>
<organism evidence="7 8">
    <name type="scientific">Caenorhabditis briggsae</name>
    <dbReference type="NCBI Taxonomy" id="6238"/>
    <lineage>
        <taxon>Eukaryota</taxon>
        <taxon>Metazoa</taxon>
        <taxon>Ecdysozoa</taxon>
        <taxon>Nematoda</taxon>
        <taxon>Chromadorea</taxon>
        <taxon>Rhabditida</taxon>
        <taxon>Rhabditina</taxon>
        <taxon>Rhabditomorpha</taxon>
        <taxon>Rhabditoidea</taxon>
        <taxon>Rhabditidae</taxon>
        <taxon>Peloderinae</taxon>
        <taxon>Caenorhabditis</taxon>
    </lineage>
</organism>
<dbReference type="Proteomes" id="UP000008549">
    <property type="component" value="Unassembled WGS sequence"/>
</dbReference>
<dbReference type="STRING" id="6238.A8WKA2"/>
<evidence type="ECO:0000256" key="1">
    <source>
        <dbReference type="ARBA" id="ARBA00022723"/>
    </source>
</evidence>
<dbReference type="Gene3D" id="2.10.110.10">
    <property type="entry name" value="Cysteine Rich Protein"/>
    <property type="match status" value="4"/>
</dbReference>
<dbReference type="SMART" id="SM00132">
    <property type="entry name" value="LIM"/>
    <property type="match status" value="4"/>
</dbReference>
<dbReference type="CDD" id="cd09455">
    <property type="entry name" value="LIM1_Enigma_like_1"/>
    <property type="match status" value="1"/>
</dbReference>
<dbReference type="FunCoup" id="A8WKA2">
    <property type="interactions" value="131"/>
</dbReference>
<gene>
    <name evidence="9" type="primary">alp-1</name>
    <name evidence="7" type="synonym">Cbr-alp-1</name>
    <name evidence="9" type="ORF">CBG24239</name>
    <name evidence="7" type="ORF">CBG_24239</name>
</gene>
<accession>A8WKA2</accession>
<dbReference type="EMBL" id="HE601171">
    <property type="protein sequence ID" value="CAP20896.2"/>
    <property type="molecule type" value="Genomic_DNA"/>
</dbReference>
<dbReference type="InParanoid" id="A8WKA2"/>
<feature type="compositionally biased region" description="Basic and acidic residues" evidence="5">
    <location>
        <begin position="243"/>
        <end position="287"/>
    </location>
</feature>
<feature type="region of interest" description="Disordered" evidence="5">
    <location>
        <begin position="1131"/>
        <end position="1160"/>
    </location>
</feature>
<dbReference type="GO" id="GO:0030036">
    <property type="term" value="P:actin cytoskeleton organization"/>
    <property type="evidence" value="ECO:0000318"/>
    <property type="project" value="GO_Central"/>
</dbReference>
<dbReference type="WormBase" id="CBG24239">
    <property type="protein sequence ID" value="CBP38158"/>
    <property type="gene ID" value="WBGene00042399"/>
    <property type="gene designation" value="Cbr-alp-1"/>
</dbReference>
<feature type="region of interest" description="Disordered" evidence="5">
    <location>
        <begin position="931"/>
        <end position="956"/>
    </location>
</feature>
<feature type="compositionally biased region" description="Low complexity" evidence="5">
    <location>
        <begin position="1973"/>
        <end position="1982"/>
    </location>
</feature>
<evidence type="ECO:0000313" key="8">
    <source>
        <dbReference type="Proteomes" id="UP000008549"/>
    </source>
</evidence>
<feature type="compositionally biased region" description="Polar residues" evidence="5">
    <location>
        <begin position="1525"/>
        <end position="1542"/>
    </location>
</feature>
<feature type="region of interest" description="Disordered" evidence="5">
    <location>
        <begin position="428"/>
        <end position="568"/>
    </location>
</feature>
<dbReference type="PANTHER" id="PTHR24214:SF38">
    <property type="entry name" value="PDZ AND LIM DOMAIN PROTEIN ZASP-RELATED"/>
    <property type="match status" value="1"/>
</dbReference>
<feature type="region of interest" description="Disordered" evidence="5">
    <location>
        <begin position="1180"/>
        <end position="1260"/>
    </location>
</feature>
<dbReference type="GO" id="GO:0003779">
    <property type="term" value="F:actin binding"/>
    <property type="evidence" value="ECO:0000318"/>
    <property type="project" value="GO_Central"/>
</dbReference>
<feature type="compositionally biased region" description="Low complexity" evidence="5">
    <location>
        <begin position="385"/>
        <end position="396"/>
    </location>
</feature>
<evidence type="ECO:0000256" key="3">
    <source>
        <dbReference type="ARBA" id="ARBA00023038"/>
    </source>
</evidence>
<dbReference type="PROSITE" id="PS00478">
    <property type="entry name" value="LIM_DOMAIN_1"/>
    <property type="match status" value="1"/>
</dbReference>
<feature type="domain" description="LIM zinc-binding" evidence="6">
    <location>
        <begin position="2116"/>
        <end position="2170"/>
    </location>
</feature>
<dbReference type="PROSITE" id="PS50023">
    <property type="entry name" value="LIM_DOMAIN_2"/>
    <property type="match status" value="3"/>
</dbReference>
<feature type="region of interest" description="Disordered" evidence="5">
    <location>
        <begin position="1959"/>
        <end position="1984"/>
    </location>
</feature>
<evidence type="ECO:0000256" key="4">
    <source>
        <dbReference type="PROSITE-ProRule" id="PRU00125"/>
    </source>
</evidence>
<evidence type="ECO:0000256" key="5">
    <source>
        <dbReference type="SAM" id="MobiDB-lite"/>
    </source>
</evidence>
<evidence type="ECO:0000256" key="2">
    <source>
        <dbReference type="ARBA" id="ARBA00022833"/>
    </source>
</evidence>
<feature type="compositionally biased region" description="Polar residues" evidence="5">
    <location>
        <begin position="488"/>
        <end position="505"/>
    </location>
</feature>
<dbReference type="FunFam" id="2.10.110.10:FF:000060">
    <property type="entry name" value="Uncharacterized protein, isoform Z"/>
    <property type="match status" value="1"/>
</dbReference>
<dbReference type="InterPro" id="IPR001781">
    <property type="entry name" value="Znf_LIM"/>
</dbReference>
<feature type="compositionally biased region" description="Basic and acidic residues" evidence="5">
    <location>
        <begin position="215"/>
        <end position="233"/>
    </location>
</feature>
<dbReference type="GO" id="GO:0031941">
    <property type="term" value="C:filamentous actin"/>
    <property type="evidence" value="ECO:0000318"/>
    <property type="project" value="GO_Central"/>
</dbReference>
<feature type="compositionally biased region" description="Pro residues" evidence="5">
    <location>
        <begin position="1210"/>
        <end position="1222"/>
    </location>
</feature>
<feature type="compositionally biased region" description="Polar residues" evidence="5">
    <location>
        <begin position="1485"/>
        <end position="1496"/>
    </location>
</feature>
<feature type="compositionally biased region" description="Polar residues" evidence="5">
    <location>
        <begin position="448"/>
        <end position="459"/>
    </location>
</feature>
<dbReference type="GO" id="GO:0030018">
    <property type="term" value="C:Z disc"/>
    <property type="evidence" value="ECO:0000318"/>
    <property type="project" value="GO_Central"/>
</dbReference>
<dbReference type="GO" id="GO:0051371">
    <property type="term" value="F:muscle alpha-actinin binding"/>
    <property type="evidence" value="ECO:0000318"/>
    <property type="project" value="GO_Central"/>
</dbReference>
<dbReference type="CDD" id="cd09360">
    <property type="entry name" value="LIM_ALP_like"/>
    <property type="match status" value="1"/>
</dbReference>
<reference evidence="7 8" key="1">
    <citation type="journal article" date="2003" name="PLoS Biol.">
        <title>The genome sequence of Caenorhabditis briggsae: a platform for comparative genomics.</title>
        <authorList>
            <person name="Stein L.D."/>
            <person name="Bao Z."/>
            <person name="Blasiar D."/>
            <person name="Blumenthal T."/>
            <person name="Brent M.R."/>
            <person name="Chen N."/>
            <person name="Chinwalla A."/>
            <person name="Clarke L."/>
            <person name="Clee C."/>
            <person name="Coghlan A."/>
            <person name="Coulson A."/>
            <person name="D'Eustachio P."/>
            <person name="Fitch D.H."/>
            <person name="Fulton L.A."/>
            <person name="Fulton R.E."/>
            <person name="Griffiths-Jones S."/>
            <person name="Harris T.W."/>
            <person name="Hillier L.W."/>
            <person name="Kamath R."/>
            <person name="Kuwabara P.E."/>
            <person name="Mardis E.R."/>
            <person name="Marra M.A."/>
            <person name="Miner T.L."/>
            <person name="Minx P."/>
            <person name="Mullikin J.C."/>
            <person name="Plumb R.W."/>
            <person name="Rogers J."/>
            <person name="Schein J.E."/>
            <person name="Sohrmann M."/>
            <person name="Spieth J."/>
            <person name="Stajich J.E."/>
            <person name="Wei C."/>
            <person name="Willey D."/>
            <person name="Wilson R.K."/>
            <person name="Durbin R."/>
            <person name="Waterston R.H."/>
        </authorList>
    </citation>
    <scope>NUCLEOTIDE SEQUENCE [LARGE SCALE GENOMIC DNA]</scope>
    <source>
        <strain evidence="7 8">AF16</strain>
    </source>
</reference>
<keyword evidence="8" id="KW-1185">Reference proteome</keyword>
<dbReference type="HOGENOM" id="CLU_231553_0_0_1"/>
<feature type="region of interest" description="Disordered" evidence="5">
    <location>
        <begin position="215"/>
        <end position="353"/>
    </location>
</feature>
<feature type="compositionally biased region" description="Pro residues" evidence="5">
    <location>
        <begin position="336"/>
        <end position="351"/>
    </location>
</feature>
<dbReference type="eggNOG" id="KOG1703">
    <property type="taxonomic scope" value="Eukaryota"/>
</dbReference>
<dbReference type="GO" id="GO:0061061">
    <property type="term" value="P:muscle structure development"/>
    <property type="evidence" value="ECO:0000318"/>
    <property type="project" value="GO_Central"/>
</dbReference>
<feature type="region of interest" description="Disordered" evidence="5">
    <location>
        <begin position="1468"/>
        <end position="1597"/>
    </location>
</feature>
<dbReference type="InterPro" id="IPR050604">
    <property type="entry name" value="PDZ-LIM_domain"/>
</dbReference>
<evidence type="ECO:0000313" key="9">
    <source>
        <dbReference type="WormBase" id="CBG24239"/>
    </source>
</evidence>
<feature type="compositionally biased region" description="Pro residues" evidence="5">
    <location>
        <begin position="134"/>
        <end position="146"/>
    </location>
</feature>
<keyword evidence="3 4" id="KW-0440">LIM domain</keyword>
<feature type="compositionally biased region" description="Polar residues" evidence="5">
    <location>
        <begin position="1198"/>
        <end position="1209"/>
    </location>
</feature>
<dbReference type="GO" id="GO:0046872">
    <property type="term" value="F:metal ion binding"/>
    <property type="evidence" value="ECO:0007669"/>
    <property type="project" value="UniProtKB-KW"/>
</dbReference>
<dbReference type="CDD" id="cd09461">
    <property type="entry name" value="LIM3_Enigma_like_1"/>
    <property type="match status" value="1"/>
</dbReference>
<feature type="compositionally biased region" description="Polar residues" evidence="5">
    <location>
        <begin position="1143"/>
        <end position="1156"/>
    </location>
</feature>
<dbReference type="GO" id="GO:0005912">
    <property type="term" value="C:adherens junction"/>
    <property type="evidence" value="ECO:0000318"/>
    <property type="project" value="GO_Central"/>
</dbReference>
<reference evidence="7 8" key="2">
    <citation type="journal article" date="2011" name="PLoS Genet.">
        <title>Caenorhabditis briggsae recombinant inbred line genotypes reveal inter-strain incompatibility and the evolution of recombination.</title>
        <authorList>
            <person name="Ross J.A."/>
            <person name="Koboldt D.C."/>
            <person name="Staisch J.E."/>
            <person name="Chamberlin H.M."/>
            <person name="Gupta B.P."/>
            <person name="Miller R.D."/>
            <person name="Baird S.E."/>
            <person name="Haag E.S."/>
        </authorList>
    </citation>
    <scope>NUCLEOTIDE SEQUENCE [LARGE SCALE GENOMIC DNA]</scope>
    <source>
        <strain evidence="7 8">AF16</strain>
    </source>
</reference>
<dbReference type="Pfam" id="PF00412">
    <property type="entry name" value="LIM"/>
    <property type="match status" value="4"/>
</dbReference>
<feature type="compositionally biased region" description="Low complexity" evidence="5">
    <location>
        <begin position="945"/>
        <end position="954"/>
    </location>
</feature>